<evidence type="ECO:0000313" key="3">
    <source>
        <dbReference type="EMBL" id="MQO92130.1"/>
    </source>
</evidence>
<proteinExistence type="predicted"/>
<dbReference type="RefSeq" id="WP_153137911.1">
    <property type="nucleotide sequence ID" value="NZ_CP152484.1"/>
</dbReference>
<dbReference type="GO" id="GO:0005975">
    <property type="term" value="P:carbohydrate metabolic process"/>
    <property type="evidence" value="ECO:0007669"/>
    <property type="project" value="InterPro"/>
</dbReference>
<comment type="caution">
    <text evidence="3">The sequence shown here is derived from an EMBL/GenBank/DDBJ whole genome shotgun (WGS) entry which is preliminary data.</text>
</comment>
<organism evidence="3 4">
    <name type="scientific">Segatella copri</name>
    <dbReference type="NCBI Taxonomy" id="165179"/>
    <lineage>
        <taxon>Bacteria</taxon>
        <taxon>Pseudomonadati</taxon>
        <taxon>Bacteroidota</taxon>
        <taxon>Bacteroidia</taxon>
        <taxon>Bacteroidales</taxon>
        <taxon>Prevotellaceae</taxon>
        <taxon>Segatella</taxon>
    </lineage>
</organism>
<dbReference type="Pfam" id="PF01531">
    <property type="entry name" value="Glyco_transf_11"/>
    <property type="match status" value="1"/>
</dbReference>
<dbReference type="InterPro" id="IPR002516">
    <property type="entry name" value="Glyco_trans_11"/>
</dbReference>
<dbReference type="EMBL" id="VZAP01000067">
    <property type="protein sequence ID" value="MQO92130.1"/>
    <property type="molecule type" value="Genomic_DNA"/>
</dbReference>
<keyword evidence="2" id="KW-0808">Transferase</keyword>
<evidence type="ECO:0000256" key="2">
    <source>
        <dbReference type="ARBA" id="ARBA00022679"/>
    </source>
</evidence>
<dbReference type="GO" id="GO:0008107">
    <property type="term" value="F:galactoside 2-alpha-L-fucosyltransferase activity"/>
    <property type="evidence" value="ECO:0007669"/>
    <property type="project" value="InterPro"/>
</dbReference>
<gene>
    <name evidence="3" type="ORF">F7D31_05495</name>
</gene>
<dbReference type="GO" id="GO:0016020">
    <property type="term" value="C:membrane"/>
    <property type="evidence" value="ECO:0007669"/>
    <property type="project" value="InterPro"/>
</dbReference>
<reference evidence="4" key="1">
    <citation type="submission" date="2019-09" db="EMBL/GenBank/DDBJ databases">
        <title>Distinct polysaccharide growth profiles of human intestinal Prevotella copri isolates.</title>
        <authorList>
            <person name="Fehlner-Peach H."/>
            <person name="Magnabosco C."/>
            <person name="Raghavan V."/>
            <person name="Scher J.U."/>
            <person name="Tett A."/>
            <person name="Cox L.M."/>
            <person name="Gottsegen C."/>
            <person name="Watters A."/>
            <person name="Wiltshire- Gordon J.D."/>
            <person name="Segata N."/>
            <person name="Bonneau R."/>
            <person name="Littman D.R."/>
        </authorList>
    </citation>
    <scope>NUCLEOTIDE SEQUENCE [LARGE SCALE GENOMIC DNA]</scope>
    <source>
        <strain evidence="4">iAU3127</strain>
    </source>
</reference>
<evidence type="ECO:0000313" key="4">
    <source>
        <dbReference type="Proteomes" id="UP000421283"/>
    </source>
</evidence>
<dbReference type="Proteomes" id="UP000421283">
    <property type="component" value="Unassembled WGS sequence"/>
</dbReference>
<accession>A0AA91A819</accession>
<name>A0AA91A819_9BACT</name>
<evidence type="ECO:0000256" key="1">
    <source>
        <dbReference type="ARBA" id="ARBA00022676"/>
    </source>
</evidence>
<dbReference type="AlphaFoldDB" id="A0AA91A819"/>
<dbReference type="PANTHER" id="PTHR11927:SF9">
    <property type="entry name" value="L-FUCOSYLTRANSFERASE"/>
    <property type="match status" value="1"/>
</dbReference>
<dbReference type="Gene3D" id="3.40.50.11350">
    <property type="match status" value="1"/>
</dbReference>
<dbReference type="CDD" id="cd11301">
    <property type="entry name" value="Fut1_Fut2_like"/>
    <property type="match status" value="1"/>
</dbReference>
<protein>
    <submittedName>
        <fullName evidence="3">Alpha-1,2-fucosyltransferase</fullName>
    </submittedName>
</protein>
<dbReference type="PANTHER" id="PTHR11927">
    <property type="entry name" value="GALACTOSIDE 2-L-FUCOSYLTRANSFERASE"/>
    <property type="match status" value="1"/>
</dbReference>
<sequence length="289" mass="34485">MKIVNILGGLGNQMFQYALYLALREKFKNEVVKVDRSCFKGYPLHNGFELDKIFQVDCEFANWKDLVRVSYPYLNYRCWQIGKCFLPRRKTMCIEPKNMDLKQDIFDIQHDCFYDGYWQHEEYFKDIRSVILKAFTFPILKDKNLEIWKVVQKSNSASIHVRRGDYLNHPYYKDICELDYYHKAIQYLKDVVAPDVFLVFSNDTEWCRNHLQSLLNDVQVIYVDWNTGSNSYIDMQLMSGCKYNIIANSSFSWWGAWLNTNEDKIVIAPKKWMNIDLKVDPICTSWKRI</sequence>
<keyword evidence="1" id="KW-0328">Glycosyltransferase</keyword>